<organism evidence="2 3">
    <name type="scientific">Thalictrum thalictroides</name>
    <name type="common">Rue-anemone</name>
    <name type="synonym">Anemone thalictroides</name>
    <dbReference type="NCBI Taxonomy" id="46969"/>
    <lineage>
        <taxon>Eukaryota</taxon>
        <taxon>Viridiplantae</taxon>
        <taxon>Streptophyta</taxon>
        <taxon>Embryophyta</taxon>
        <taxon>Tracheophyta</taxon>
        <taxon>Spermatophyta</taxon>
        <taxon>Magnoliopsida</taxon>
        <taxon>Ranunculales</taxon>
        <taxon>Ranunculaceae</taxon>
        <taxon>Thalictroideae</taxon>
        <taxon>Thalictrum</taxon>
    </lineage>
</organism>
<accession>A0A7J6VRL4</accession>
<evidence type="ECO:0000313" key="2">
    <source>
        <dbReference type="EMBL" id="KAF5187719.1"/>
    </source>
</evidence>
<keyword evidence="3" id="KW-1185">Reference proteome</keyword>
<dbReference type="CDD" id="cd22157">
    <property type="entry name" value="F-box_AtFBW1-like"/>
    <property type="match status" value="1"/>
</dbReference>
<dbReference type="NCBIfam" id="TIGR01640">
    <property type="entry name" value="F_box_assoc_1"/>
    <property type="match status" value="1"/>
</dbReference>
<evidence type="ECO:0000313" key="3">
    <source>
        <dbReference type="Proteomes" id="UP000554482"/>
    </source>
</evidence>
<dbReference type="SUPFAM" id="SSF81383">
    <property type="entry name" value="F-box domain"/>
    <property type="match status" value="1"/>
</dbReference>
<dbReference type="Pfam" id="PF07734">
    <property type="entry name" value="FBA_1"/>
    <property type="match status" value="1"/>
</dbReference>
<dbReference type="Gene3D" id="1.20.1280.50">
    <property type="match status" value="1"/>
</dbReference>
<dbReference type="Pfam" id="PF00646">
    <property type="entry name" value="F-box"/>
    <property type="match status" value="1"/>
</dbReference>
<sequence>MANFPVIPEEVMVDILSRLPIKSLVRFRCVSKPWFYLFTNDPHFAKLHHLHQTNNTTLTVIGKKYNGKFYCTSCDKSMPVEEFPFPKIPYHSFYEVLASCNGLICFFTKTLAFSGKKFKLKTLFHLHVWNPYTRDIVTILSDYSKDLFYKVLFGFGFNQYSNEYKVVRIECLFGKQNTRVVSVYTLGENSSWRSLNRSFPYYICDSHSSYFSQWRNVLVNGALHWFAHWVDLILSFDMRDEVFVEIPKPNKVGNTCYIAELGGLLCLLYDDFLEKRIHIWMMQEYGVIDSWTQQYIIEDILPSDRFLYYPKLYSRILARLDTEELLIHKNNKKLVLFDPQNNSVKRLKGCEFDSGEAFTYVRSLVTPIFNKAVCIPKKNGKKLRETDTTTYTEMVRTPSNLGRARRKKSGNGKKL</sequence>
<dbReference type="SMART" id="SM00256">
    <property type="entry name" value="FBOX"/>
    <property type="match status" value="1"/>
</dbReference>
<dbReference type="InterPro" id="IPR006527">
    <property type="entry name" value="F-box-assoc_dom_typ1"/>
</dbReference>
<name>A0A7J6VRL4_THATH</name>
<dbReference type="PROSITE" id="PS50181">
    <property type="entry name" value="FBOX"/>
    <property type="match status" value="1"/>
</dbReference>
<dbReference type="InterPro" id="IPR001810">
    <property type="entry name" value="F-box_dom"/>
</dbReference>
<dbReference type="InterPro" id="IPR050796">
    <property type="entry name" value="SCF_F-box_component"/>
</dbReference>
<dbReference type="PANTHER" id="PTHR31672">
    <property type="entry name" value="BNACNNG10540D PROTEIN"/>
    <property type="match status" value="1"/>
</dbReference>
<dbReference type="EMBL" id="JABWDY010027661">
    <property type="protein sequence ID" value="KAF5187719.1"/>
    <property type="molecule type" value="Genomic_DNA"/>
</dbReference>
<dbReference type="AlphaFoldDB" id="A0A7J6VRL4"/>
<comment type="caution">
    <text evidence="2">The sequence shown here is derived from an EMBL/GenBank/DDBJ whole genome shotgun (WGS) entry which is preliminary data.</text>
</comment>
<dbReference type="InterPro" id="IPR036047">
    <property type="entry name" value="F-box-like_dom_sf"/>
</dbReference>
<feature type="domain" description="F-box" evidence="1">
    <location>
        <begin position="1"/>
        <end position="47"/>
    </location>
</feature>
<dbReference type="InterPro" id="IPR017451">
    <property type="entry name" value="F-box-assoc_interact_dom"/>
</dbReference>
<dbReference type="PANTHER" id="PTHR31672:SF13">
    <property type="entry name" value="F-BOX PROTEIN CPR30-LIKE"/>
    <property type="match status" value="1"/>
</dbReference>
<proteinExistence type="predicted"/>
<dbReference type="OrthoDB" id="591557at2759"/>
<protein>
    <submittedName>
        <fullName evidence="2">F-box protein cpr1</fullName>
    </submittedName>
</protein>
<dbReference type="Proteomes" id="UP000554482">
    <property type="component" value="Unassembled WGS sequence"/>
</dbReference>
<gene>
    <name evidence="2" type="ORF">FRX31_022695</name>
</gene>
<reference evidence="2 3" key="1">
    <citation type="submission" date="2020-06" db="EMBL/GenBank/DDBJ databases">
        <title>Transcriptomic and genomic resources for Thalictrum thalictroides and T. hernandezii: Facilitating candidate gene discovery in an emerging model plant lineage.</title>
        <authorList>
            <person name="Arias T."/>
            <person name="Riano-Pachon D.M."/>
            <person name="Di Stilio V.S."/>
        </authorList>
    </citation>
    <scope>NUCLEOTIDE SEQUENCE [LARGE SCALE GENOMIC DNA]</scope>
    <source>
        <strain evidence="3">cv. WT478/WT964</strain>
        <tissue evidence="2">Leaves</tissue>
    </source>
</reference>
<evidence type="ECO:0000259" key="1">
    <source>
        <dbReference type="PROSITE" id="PS50181"/>
    </source>
</evidence>